<accession>A0A7W9ZCB7</accession>
<evidence type="ECO:0000256" key="2">
    <source>
        <dbReference type="ARBA" id="ARBA00010742"/>
    </source>
</evidence>
<dbReference type="SUPFAM" id="SSF53850">
    <property type="entry name" value="Periplasmic binding protein-like II"/>
    <property type="match status" value="1"/>
</dbReference>
<reference evidence="4 5" key="1">
    <citation type="submission" date="2020-08" db="EMBL/GenBank/DDBJ databases">
        <title>Genomic Encyclopedia of Type Strains, Phase IV (KMG-IV): sequencing the most valuable type-strain genomes for metagenomic binning, comparative biology and taxonomic classification.</title>
        <authorList>
            <person name="Goeker M."/>
        </authorList>
    </citation>
    <scope>NUCLEOTIDE SEQUENCE [LARGE SCALE GENOMIC DNA]</scope>
    <source>
        <strain evidence="4 5">DSM 11590</strain>
    </source>
</reference>
<keyword evidence="3" id="KW-0732">Signal</keyword>
<evidence type="ECO:0000256" key="1">
    <source>
        <dbReference type="ARBA" id="ARBA00004418"/>
    </source>
</evidence>
<organism evidence="4 5">
    <name type="scientific">Novispirillum itersonii</name>
    <name type="common">Aquaspirillum itersonii</name>
    <dbReference type="NCBI Taxonomy" id="189"/>
    <lineage>
        <taxon>Bacteria</taxon>
        <taxon>Pseudomonadati</taxon>
        <taxon>Pseudomonadota</taxon>
        <taxon>Alphaproteobacteria</taxon>
        <taxon>Rhodospirillales</taxon>
        <taxon>Novispirillaceae</taxon>
        <taxon>Novispirillum</taxon>
    </lineage>
</organism>
<proteinExistence type="inferred from homology"/>
<comment type="caution">
    <text evidence="4">The sequence shown here is derived from an EMBL/GenBank/DDBJ whole genome shotgun (WGS) entry which is preliminary data.</text>
</comment>
<keyword evidence="5" id="KW-1185">Reference proteome</keyword>
<dbReference type="PANTHER" id="PTHR30024">
    <property type="entry name" value="ALIPHATIC SULFONATES-BINDING PROTEIN-RELATED"/>
    <property type="match status" value="1"/>
</dbReference>
<dbReference type="Pfam" id="PF13379">
    <property type="entry name" value="NMT1_2"/>
    <property type="match status" value="1"/>
</dbReference>
<comment type="similarity">
    <text evidence="2">Belongs to the bacterial solute-binding protein SsuA/TauA family.</text>
</comment>
<name>A0A7W9ZCB7_NOVIT</name>
<gene>
    <name evidence="4" type="ORF">FHS48_000131</name>
</gene>
<protein>
    <submittedName>
        <fullName evidence="4">NitT/TauT family transport system substrate-binding protein</fullName>
    </submittedName>
</protein>
<evidence type="ECO:0000313" key="4">
    <source>
        <dbReference type="EMBL" id="MBB6208750.1"/>
    </source>
</evidence>
<dbReference type="AlphaFoldDB" id="A0A7W9ZCB7"/>
<dbReference type="GO" id="GO:0042597">
    <property type="term" value="C:periplasmic space"/>
    <property type="evidence" value="ECO:0007669"/>
    <property type="project" value="UniProtKB-SubCell"/>
</dbReference>
<dbReference type="EMBL" id="JACIIX010000001">
    <property type="protein sequence ID" value="MBB6208750.1"/>
    <property type="molecule type" value="Genomic_DNA"/>
</dbReference>
<dbReference type="Gene3D" id="3.40.190.10">
    <property type="entry name" value="Periplasmic binding protein-like II"/>
    <property type="match status" value="2"/>
</dbReference>
<dbReference type="PANTHER" id="PTHR30024:SF47">
    <property type="entry name" value="TAURINE-BINDING PERIPLASMIC PROTEIN"/>
    <property type="match status" value="1"/>
</dbReference>
<evidence type="ECO:0000256" key="3">
    <source>
        <dbReference type="ARBA" id="ARBA00022729"/>
    </source>
</evidence>
<sequence>MTLAALAGAGLYLLSSHLQSPAPPVKVACNQWLGYEPLLLANDHGTLDTGLIRLATLPSTTEVIRALQHGAADAATLTLDEALTLAASGLPLTVVAVADVSAGADAVLLRSDLTDNTPLRGLRIGYEGTAVGAYVLSRFLSHHALELADVHLTVAQPDAHAEALETRTLDAVVTYEPFISRMNGLARPVFTSAALPGEIVDVLVVRTERATPEITAALRRAWVSGVSHLQSGDDAALAVSARRQGLSVPDLRQALTGIRFPLPADQAAYLNGVVPALGRQASDLWAVMTQARLTGHGTRFPTLAILPWAPADGTVAGGSPP</sequence>
<evidence type="ECO:0000313" key="5">
    <source>
        <dbReference type="Proteomes" id="UP000544872"/>
    </source>
</evidence>
<comment type="subcellular location">
    <subcellularLocation>
        <location evidence="1">Periplasm</location>
    </subcellularLocation>
</comment>
<dbReference type="Proteomes" id="UP000544872">
    <property type="component" value="Unassembled WGS sequence"/>
</dbReference>